<reference evidence="1 2" key="1">
    <citation type="submission" date="2015-10" db="EMBL/GenBank/DDBJ databases">
        <title>Genomic differences between typical nodule nitrogen-fixing rhizobial strains and those coming from bean seeds.</title>
        <authorList>
            <person name="Peralta H."/>
            <person name="Aguilar-Vera A."/>
            <person name="Diaz R."/>
            <person name="Mora Y."/>
            <person name="Martinez-Batallar G."/>
            <person name="Salazar E."/>
            <person name="Vargas-Lagunas C."/>
            <person name="Encarnacion S."/>
            <person name="Girard L."/>
            <person name="Mora J."/>
        </authorList>
    </citation>
    <scope>NUCLEOTIDE SEQUENCE [LARGE SCALE GENOMIC DNA]</scope>
    <source>
        <strain evidence="1 2">CFNEI 73</strain>
        <plasmid evidence="1 2">C</plasmid>
    </source>
</reference>
<evidence type="ECO:0000313" key="2">
    <source>
        <dbReference type="Proteomes" id="UP000182306"/>
    </source>
</evidence>
<keyword evidence="1" id="KW-0614">Plasmid</keyword>
<gene>
    <name evidence="1" type="ORF">SAMCFNEI73_pC0199</name>
</gene>
<name>A0A1L3LV33_9HYPH</name>
<keyword evidence="2" id="KW-1185">Reference proteome</keyword>
<geneLocation type="plasmid" evidence="1 2">
    <name>C</name>
</geneLocation>
<proteinExistence type="predicted"/>
<evidence type="ECO:0000313" key="1">
    <source>
        <dbReference type="EMBL" id="APG93922.1"/>
    </source>
</evidence>
<accession>A0A1L3LV33</accession>
<protein>
    <submittedName>
        <fullName evidence="1">Uncharacterized protein</fullName>
    </submittedName>
</protein>
<sequence>MNAISNALFDRKPASIAIGLALRNNIRINAVAPAVVEIPSPAAVGSIPTRRAGY</sequence>
<dbReference type="Proteomes" id="UP000182306">
    <property type="component" value="Plasmid C"/>
</dbReference>
<organism evidence="1 2">
    <name type="scientific">Sinorhizobium americanum</name>
    <dbReference type="NCBI Taxonomy" id="194963"/>
    <lineage>
        <taxon>Bacteria</taxon>
        <taxon>Pseudomonadati</taxon>
        <taxon>Pseudomonadota</taxon>
        <taxon>Alphaproteobacteria</taxon>
        <taxon>Hyphomicrobiales</taxon>
        <taxon>Rhizobiaceae</taxon>
        <taxon>Sinorhizobium/Ensifer group</taxon>
        <taxon>Sinorhizobium</taxon>
    </lineage>
</organism>
<dbReference type="EMBL" id="CP013110">
    <property type="protein sequence ID" value="APG93922.1"/>
    <property type="molecule type" value="Genomic_DNA"/>
</dbReference>
<dbReference type="KEGG" id="same:SAMCFNEI73_pC0199"/>
<dbReference type="AlphaFoldDB" id="A0A1L3LV33"/>